<proteinExistence type="predicted"/>
<accession>A0ABZ2U693</accession>
<dbReference type="Proteomes" id="UP001479933">
    <property type="component" value="Chromosome"/>
</dbReference>
<dbReference type="EMBL" id="CP136137">
    <property type="protein sequence ID" value="WYY09290.1"/>
    <property type="molecule type" value="Genomic_DNA"/>
</dbReference>
<feature type="region of interest" description="Disordered" evidence="1">
    <location>
        <begin position="127"/>
        <end position="149"/>
    </location>
</feature>
<evidence type="ECO:0000313" key="2">
    <source>
        <dbReference type="EMBL" id="WYY09290.1"/>
    </source>
</evidence>
<dbReference type="RefSeq" id="WP_066163577.1">
    <property type="nucleotide sequence ID" value="NZ_CP136137.1"/>
</dbReference>
<name>A0ABZ2U693_9ACTN</name>
<gene>
    <name evidence="2" type="ORF">RVF87_09625</name>
</gene>
<feature type="compositionally biased region" description="Acidic residues" evidence="1">
    <location>
        <begin position="127"/>
        <end position="140"/>
    </location>
</feature>
<organism evidence="2 3">
    <name type="scientific">Gordonia hydrophobica</name>
    <dbReference type="NCBI Taxonomy" id="40516"/>
    <lineage>
        <taxon>Bacteria</taxon>
        <taxon>Bacillati</taxon>
        <taxon>Actinomycetota</taxon>
        <taxon>Actinomycetes</taxon>
        <taxon>Mycobacteriales</taxon>
        <taxon>Gordoniaceae</taxon>
        <taxon>Gordonia</taxon>
    </lineage>
</organism>
<evidence type="ECO:0000313" key="3">
    <source>
        <dbReference type="Proteomes" id="UP001479933"/>
    </source>
</evidence>
<keyword evidence="3" id="KW-1185">Reference proteome</keyword>
<evidence type="ECO:0000256" key="1">
    <source>
        <dbReference type="SAM" id="MobiDB-lite"/>
    </source>
</evidence>
<sequence>MSGPVDDAPRARRSHRRIHAAVEAVLDVAAQKHANSLEDIVTAVGESRRRPIAVVVEDLAPGVWGQRREFDDHDEIVLARSLPSEARTLAHELGHVVFRHPGAAADASTVAADDDLIAYMLGLEVGSDDESESAEPESESAESAADHDLQEWEAEAFASRLLQRIAQLYRRHSWRPMLRYDEALG</sequence>
<protein>
    <recommendedName>
        <fullName evidence="4">IrrE N-terminal-like domain-containing protein</fullName>
    </recommendedName>
</protein>
<evidence type="ECO:0008006" key="4">
    <source>
        <dbReference type="Google" id="ProtNLM"/>
    </source>
</evidence>
<reference evidence="2 3" key="1">
    <citation type="journal article" date="2023" name="Virus Evol.">
        <title>Computational host range prediction-The good, the bad, and the ugly.</title>
        <authorList>
            <person name="Howell A.A."/>
            <person name="Versoza C.J."/>
            <person name="Pfeifer S.P."/>
        </authorList>
    </citation>
    <scope>NUCLEOTIDE SEQUENCE [LARGE SCALE GENOMIC DNA]</scope>
    <source>
        <strain evidence="2 3">1610/1b</strain>
    </source>
</reference>